<sequence length="380" mass="41798">MADKQLSTKAKAWVLFDQIVAEATSDGMHSNPWVKNIDGTLRFEPDYNTLEKLLGVPLYLKAETQSGVPALALDVWLSYELRRAGFDSDQVWPRPVHPRILPAPIAALLKSLPTKDKIRASVAAYLSKQASIPGVTSSSATILGKNYLKQVDVIITDWVTGPELLISTKRMDSSYGKNAPNRVEESYGDAKNLRLRHPLAALGFAFGLRSDILQKEPNVAEWLFDLLAKLGQEDDAYHATCLVLMEYSDDISLAYANGTSSSADLPRSIAGVPEEPNLIPSGIHEARAEYQKEAELPPNASVPEPGPEQEKEEDAPAPVPKSDVIHAIEQLPKVRVLQEKTPDVLAPSRFLTAMVTRVLGATPVNMHKEARRRRNSAKLQ</sequence>
<organism evidence="2 3">
    <name type="scientific">Massilia norwichensis</name>
    <dbReference type="NCBI Taxonomy" id="1442366"/>
    <lineage>
        <taxon>Bacteria</taxon>
        <taxon>Pseudomonadati</taxon>
        <taxon>Pseudomonadota</taxon>
        <taxon>Betaproteobacteria</taxon>
        <taxon>Burkholderiales</taxon>
        <taxon>Oxalobacteraceae</taxon>
        <taxon>Telluria group</taxon>
        <taxon>Massilia</taxon>
    </lineage>
</organism>
<feature type="region of interest" description="Disordered" evidence="1">
    <location>
        <begin position="297"/>
        <end position="319"/>
    </location>
</feature>
<dbReference type="Proteomes" id="UP001205560">
    <property type="component" value="Unassembled WGS sequence"/>
</dbReference>
<proteinExistence type="predicted"/>
<evidence type="ECO:0000256" key="1">
    <source>
        <dbReference type="SAM" id="MobiDB-lite"/>
    </source>
</evidence>
<accession>A0ABT2A8A8</accession>
<comment type="caution">
    <text evidence="2">The sequence shown here is derived from an EMBL/GenBank/DDBJ whole genome shotgun (WGS) entry which is preliminary data.</text>
</comment>
<evidence type="ECO:0000313" key="2">
    <source>
        <dbReference type="EMBL" id="MCS0590409.1"/>
    </source>
</evidence>
<name>A0ABT2A8A8_9BURK</name>
<protein>
    <submittedName>
        <fullName evidence="2">Uncharacterized protein</fullName>
    </submittedName>
</protein>
<dbReference type="RefSeq" id="WP_258846185.1">
    <property type="nucleotide sequence ID" value="NZ_JANUGX010000016.1"/>
</dbReference>
<gene>
    <name evidence="2" type="ORF">NX782_14540</name>
</gene>
<dbReference type="EMBL" id="JANUGX010000016">
    <property type="protein sequence ID" value="MCS0590409.1"/>
    <property type="molecule type" value="Genomic_DNA"/>
</dbReference>
<evidence type="ECO:0000313" key="3">
    <source>
        <dbReference type="Proteomes" id="UP001205560"/>
    </source>
</evidence>
<keyword evidence="3" id="KW-1185">Reference proteome</keyword>
<reference evidence="2 3" key="1">
    <citation type="submission" date="2022-08" db="EMBL/GenBank/DDBJ databases">
        <title>Reclassification of Massilia species as members of the genera Telluria, Duganella, Pseudoduganella, Mokoshia gen. nov. and Zemynaea gen. nov. using orthogonal and non-orthogonal genome-based approaches.</title>
        <authorList>
            <person name="Bowman J.P."/>
        </authorList>
    </citation>
    <scope>NUCLEOTIDE SEQUENCE [LARGE SCALE GENOMIC DNA]</scope>
    <source>
        <strain evidence="2 3">LMG 28164</strain>
    </source>
</reference>